<keyword evidence="3" id="KW-1185">Reference proteome</keyword>
<feature type="transmembrane region" description="Helical" evidence="1">
    <location>
        <begin position="20"/>
        <end position="48"/>
    </location>
</feature>
<keyword evidence="1" id="KW-0812">Transmembrane</keyword>
<dbReference type="Proteomes" id="UP001321749">
    <property type="component" value="Unassembled WGS sequence"/>
</dbReference>
<evidence type="ECO:0000256" key="1">
    <source>
        <dbReference type="SAM" id="Phobius"/>
    </source>
</evidence>
<protein>
    <recommendedName>
        <fullName evidence="4">Transmembrane protein</fullName>
    </recommendedName>
</protein>
<evidence type="ECO:0000313" key="2">
    <source>
        <dbReference type="EMBL" id="KAK4459103.1"/>
    </source>
</evidence>
<sequence length="110" mass="13204">MEDLYTPLGTSGLSSNLTGFFLVFFFHCFYFYIIFFLGRFFFFGFWFLRCVLWVSFRTVQAKANSAIMGFTFSGRKRRWDGAYIAAKKLPLFWILCLYQKRMLRNWGRCV</sequence>
<comment type="caution">
    <text evidence="2">The sequence shown here is derived from an EMBL/GenBank/DDBJ whole genome shotgun (WGS) entry which is preliminary data.</text>
</comment>
<dbReference type="AlphaFoldDB" id="A0AAV9HHI4"/>
<evidence type="ECO:0008006" key="4">
    <source>
        <dbReference type="Google" id="ProtNLM"/>
    </source>
</evidence>
<reference evidence="2" key="1">
    <citation type="journal article" date="2023" name="Mol. Phylogenet. Evol.">
        <title>Genome-scale phylogeny and comparative genomics of the fungal order Sordariales.</title>
        <authorList>
            <person name="Hensen N."/>
            <person name="Bonometti L."/>
            <person name="Westerberg I."/>
            <person name="Brannstrom I.O."/>
            <person name="Guillou S."/>
            <person name="Cros-Aarteil S."/>
            <person name="Calhoun S."/>
            <person name="Haridas S."/>
            <person name="Kuo A."/>
            <person name="Mondo S."/>
            <person name="Pangilinan J."/>
            <person name="Riley R."/>
            <person name="LaButti K."/>
            <person name="Andreopoulos B."/>
            <person name="Lipzen A."/>
            <person name="Chen C."/>
            <person name="Yan M."/>
            <person name="Daum C."/>
            <person name="Ng V."/>
            <person name="Clum A."/>
            <person name="Steindorff A."/>
            <person name="Ohm R.A."/>
            <person name="Martin F."/>
            <person name="Silar P."/>
            <person name="Natvig D.O."/>
            <person name="Lalanne C."/>
            <person name="Gautier V."/>
            <person name="Ament-Velasquez S.L."/>
            <person name="Kruys A."/>
            <person name="Hutchinson M.I."/>
            <person name="Powell A.J."/>
            <person name="Barry K."/>
            <person name="Miller A.N."/>
            <person name="Grigoriev I.V."/>
            <person name="Debuchy R."/>
            <person name="Gladieux P."/>
            <person name="Hiltunen Thoren M."/>
            <person name="Johannesson H."/>
        </authorList>
    </citation>
    <scope>NUCLEOTIDE SEQUENCE</scope>
    <source>
        <strain evidence="2">PSN324</strain>
    </source>
</reference>
<reference evidence="2" key="2">
    <citation type="submission" date="2023-06" db="EMBL/GenBank/DDBJ databases">
        <authorList>
            <consortium name="Lawrence Berkeley National Laboratory"/>
            <person name="Mondo S.J."/>
            <person name="Hensen N."/>
            <person name="Bonometti L."/>
            <person name="Westerberg I."/>
            <person name="Brannstrom I.O."/>
            <person name="Guillou S."/>
            <person name="Cros-Aarteil S."/>
            <person name="Calhoun S."/>
            <person name="Haridas S."/>
            <person name="Kuo A."/>
            <person name="Pangilinan J."/>
            <person name="Riley R."/>
            <person name="Labutti K."/>
            <person name="Andreopoulos B."/>
            <person name="Lipzen A."/>
            <person name="Chen C."/>
            <person name="Yanf M."/>
            <person name="Daum C."/>
            <person name="Ng V."/>
            <person name="Clum A."/>
            <person name="Steindorff A."/>
            <person name="Ohm R."/>
            <person name="Martin F."/>
            <person name="Silar P."/>
            <person name="Natvig D."/>
            <person name="Lalanne C."/>
            <person name="Gautier V."/>
            <person name="Ament-Velasquez S.L."/>
            <person name="Kruys A."/>
            <person name="Hutchinson M.I."/>
            <person name="Powell A.J."/>
            <person name="Barry K."/>
            <person name="Miller A.N."/>
            <person name="Grigoriev I.V."/>
            <person name="Debuchy R."/>
            <person name="Gladieux P."/>
            <person name="Thoren M.H."/>
            <person name="Johannesson H."/>
        </authorList>
    </citation>
    <scope>NUCLEOTIDE SEQUENCE</scope>
    <source>
        <strain evidence="2">PSN324</strain>
    </source>
</reference>
<name>A0AAV9HHI4_9PEZI</name>
<accession>A0AAV9HHI4</accession>
<proteinExistence type="predicted"/>
<dbReference type="EMBL" id="MU865046">
    <property type="protein sequence ID" value="KAK4459103.1"/>
    <property type="molecule type" value="Genomic_DNA"/>
</dbReference>
<evidence type="ECO:0000313" key="3">
    <source>
        <dbReference type="Proteomes" id="UP001321749"/>
    </source>
</evidence>
<keyword evidence="1" id="KW-0472">Membrane</keyword>
<keyword evidence="1" id="KW-1133">Transmembrane helix</keyword>
<organism evidence="2 3">
    <name type="scientific">Cladorrhinum samala</name>
    <dbReference type="NCBI Taxonomy" id="585594"/>
    <lineage>
        <taxon>Eukaryota</taxon>
        <taxon>Fungi</taxon>
        <taxon>Dikarya</taxon>
        <taxon>Ascomycota</taxon>
        <taxon>Pezizomycotina</taxon>
        <taxon>Sordariomycetes</taxon>
        <taxon>Sordariomycetidae</taxon>
        <taxon>Sordariales</taxon>
        <taxon>Podosporaceae</taxon>
        <taxon>Cladorrhinum</taxon>
    </lineage>
</organism>
<gene>
    <name evidence="2" type="ORF">QBC42DRAFT_208772</name>
</gene>